<name>A0A3B1BRC8_9ZZZZ</name>
<evidence type="ECO:0008006" key="3">
    <source>
        <dbReference type="Google" id="ProtNLM"/>
    </source>
</evidence>
<organism evidence="2">
    <name type="scientific">hydrothermal vent metagenome</name>
    <dbReference type="NCBI Taxonomy" id="652676"/>
    <lineage>
        <taxon>unclassified sequences</taxon>
        <taxon>metagenomes</taxon>
        <taxon>ecological metagenomes</taxon>
    </lineage>
</organism>
<reference evidence="2" key="1">
    <citation type="submission" date="2018-06" db="EMBL/GenBank/DDBJ databases">
        <authorList>
            <person name="Zhirakovskaya E."/>
        </authorList>
    </citation>
    <scope>NUCLEOTIDE SEQUENCE</scope>
</reference>
<accession>A0A3B1BRC8</accession>
<proteinExistence type="predicted"/>
<evidence type="ECO:0000256" key="1">
    <source>
        <dbReference type="SAM" id="Coils"/>
    </source>
</evidence>
<evidence type="ECO:0000313" key="2">
    <source>
        <dbReference type="EMBL" id="VAX20489.1"/>
    </source>
</evidence>
<sequence>MDLSNLFPVNKKIAFRLSSEPEGENHYCLIKKTKDPLIAVVVSNKDKNSLSLNIGDNLLFLSEQKGETWVTPVKVAQNQSHPLIILHVEGEASPMAIGEETDHEISEEPEELPPPPAPISEIELIDGDVATEEQEKVEDEVEVTKPLDDNSNVTTEEDDLSDMVIAGSGTEKEIDIGDIEEDPVVENPFVVTTPVEPAKISTQVSSATVEPHDFFNVSVAVVEIEKAEKLAEAIENETLNAEGEPSATSPLPDDLDPAIKMAFERIGKIEQAVEEIRSATLAFSPSRSAISGTCIGLDASGMQIALSEEPLAGSIVLLDVNKAWHPQLKFTALAETGTTVELNGLFMVDFSFTTIHLKSIERINEYNEYWAERLKTLKEMALMRKNGS</sequence>
<feature type="coiled-coil region" evidence="1">
    <location>
        <begin position="217"/>
        <end position="244"/>
    </location>
</feature>
<protein>
    <recommendedName>
        <fullName evidence="3">PilZ domain-containing protein</fullName>
    </recommendedName>
</protein>
<keyword evidence="1" id="KW-0175">Coiled coil</keyword>
<gene>
    <name evidence="2" type="ORF">MNBD_NITROSPINAE01-271</name>
</gene>
<dbReference type="EMBL" id="UOGC01000105">
    <property type="protein sequence ID" value="VAX20489.1"/>
    <property type="molecule type" value="Genomic_DNA"/>
</dbReference>
<dbReference type="AlphaFoldDB" id="A0A3B1BRC8"/>